<accession>A0A179D7M7</accession>
<name>A0A179D7M7_9BACT</name>
<keyword evidence="2" id="KW-1185">Reference proteome</keyword>
<reference evidence="1 2" key="1">
    <citation type="submission" date="2016-04" db="EMBL/GenBank/DDBJ databases">
        <title>Genome analysis of Thermosulfurimonas dismutans, the first thermophilic sulfur-disproportionating bacterium of the phylum Thermodesulfobacteria.</title>
        <authorList>
            <person name="Mardanov A.V."/>
            <person name="Beletsky A.V."/>
            <person name="Kadnikov V.V."/>
            <person name="Slobodkin A.I."/>
            <person name="Ravin N.V."/>
        </authorList>
    </citation>
    <scope>NUCLEOTIDE SEQUENCE [LARGE SCALE GENOMIC DNA]</scope>
    <source>
        <strain evidence="1 2">S95</strain>
    </source>
</reference>
<sequence>MINFIVRKGVEKDLEFWRRNFQPPFQQLFPKYLNTGDLRMGTFFILKKDYTTGCF</sequence>
<dbReference type="STRING" id="999894.TDIS_0299"/>
<organism evidence="1 2">
    <name type="scientific">Thermosulfurimonas dismutans</name>
    <dbReference type="NCBI Taxonomy" id="999894"/>
    <lineage>
        <taxon>Bacteria</taxon>
        <taxon>Pseudomonadati</taxon>
        <taxon>Thermodesulfobacteriota</taxon>
        <taxon>Thermodesulfobacteria</taxon>
        <taxon>Thermodesulfobacteriales</taxon>
        <taxon>Thermodesulfobacteriaceae</taxon>
        <taxon>Thermosulfurimonas</taxon>
    </lineage>
</organism>
<evidence type="ECO:0000313" key="1">
    <source>
        <dbReference type="EMBL" id="OAQ21781.1"/>
    </source>
</evidence>
<dbReference type="Proteomes" id="UP000078390">
    <property type="component" value="Unassembled WGS sequence"/>
</dbReference>
<proteinExistence type="predicted"/>
<dbReference type="EMBL" id="LWLG01000001">
    <property type="protein sequence ID" value="OAQ21781.1"/>
    <property type="molecule type" value="Genomic_DNA"/>
</dbReference>
<protein>
    <submittedName>
        <fullName evidence="1">Uncharacterized protein</fullName>
    </submittedName>
</protein>
<comment type="caution">
    <text evidence="1">The sequence shown here is derived from an EMBL/GenBank/DDBJ whole genome shotgun (WGS) entry which is preliminary data.</text>
</comment>
<evidence type="ECO:0000313" key="2">
    <source>
        <dbReference type="Proteomes" id="UP000078390"/>
    </source>
</evidence>
<gene>
    <name evidence="1" type="ORF">TDIS_0299</name>
</gene>
<dbReference type="AlphaFoldDB" id="A0A179D7M7"/>